<dbReference type="InterPro" id="IPR008909">
    <property type="entry name" value="DALR_anticod-bd"/>
</dbReference>
<dbReference type="InterPro" id="IPR005148">
    <property type="entry name" value="Arg-tRNA-synth_N"/>
</dbReference>
<dbReference type="GO" id="GO:0005524">
    <property type="term" value="F:ATP binding"/>
    <property type="evidence" value="ECO:0007669"/>
    <property type="project" value="UniProtKB-KW"/>
</dbReference>
<evidence type="ECO:0000313" key="7">
    <source>
        <dbReference type="EMBL" id="MBB6170300.1"/>
    </source>
</evidence>
<feature type="domain" description="DALR anticodon binding" evidence="5">
    <location>
        <begin position="320"/>
        <end position="480"/>
    </location>
</feature>
<dbReference type="InterPro" id="IPR009080">
    <property type="entry name" value="tRNAsynth_Ia_anticodon-bd"/>
</dbReference>
<dbReference type="AlphaFoldDB" id="A0A7X0D3R2"/>
<dbReference type="SUPFAM" id="SSF55190">
    <property type="entry name" value="Arginyl-tRNA synthetase (ArgRS), N-terminal 'additional' domain"/>
    <property type="match status" value="1"/>
</dbReference>
<dbReference type="GO" id="GO:0005737">
    <property type="term" value="C:cytoplasm"/>
    <property type="evidence" value="ECO:0007669"/>
    <property type="project" value="InterPro"/>
</dbReference>
<dbReference type="SMART" id="SM00836">
    <property type="entry name" value="DALR_1"/>
    <property type="match status" value="1"/>
</dbReference>
<feature type="region of interest" description="Disordered" evidence="4">
    <location>
        <begin position="1"/>
        <end position="30"/>
    </location>
</feature>
<keyword evidence="2" id="KW-0547">Nucleotide-binding</keyword>
<evidence type="ECO:0000259" key="6">
    <source>
        <dbReference type="SMART" id="SM01016"/>
    </source>
</evidence>
<organism evidence="7 8">
    <name type="scientific">Nocardiopsis mwathae</name>
    <dbReference type="NCBI Taxonomy" id="1472723"/>
    <lineage>
        <taxon>Bacteria</taxon>
        <taxon>Bacillati</taxon>
        <taxon>Actinomycetota</taxon>
        <taxon>Actinomycetes</taxon>
        <taxon>Streptosporangiales</taxon>
        <taxon>Nocardiopsidaceae</taxon>
        <taxon>Nocardiopsis</taxon>
    </lineage>
</organism>
<evidence type="ECO:0000313" key="8">
    <source>
        <dbReference type="Proteomes" id="UP000546642"/>
    </source>
</evidence>
<sequence length="480" mass="48676">MSHGMDDGPQDGGRRGAPPPVPAPDAGATPRWVDELLRTAAAEVSGVGLDRVPGAQPRRPPAGAPGDFASALPLRLAGAAHTPADRLAADIAAALRAHPQVVDAAVEGRGFVNLTLTPAARVSLVRAVGDGAAYLTGGGPGTAGEPSLGAPDPGAPSAATAAQSAVGRGGAPVWALSALHTATSVEEARILARDDARRRIAHAREAVHAGADDVVRPRGRPPSSGPRQAAPATGAQASGPARIPEVSWRDPYLDERSPRGPVARLLSVTGEASARVAFCRSIPERPRRGEVTGPGLPAVPTAEAPGHWARHTDANPAFRVRYAHAHAVSTLAWSFARGWDVPALPEHAITGRTAAAAGRPLSGHVGPTTTTGLTPAAVAALDEPPAAALIGELFDGPGVLATAARRREPHILVRYLEGLAIAYHEWRESRGAAIGDMIGPETADGACGEGIAARLELCAAAAGVLGTGLSLLGVSAPTRL</sequence>
<name>A0A7X0D3R2_9ACTN</name>
<feature type="region of interest" description="Disordered" evidence="4">
    <location>
        <begin position="285"/>
        <end position="307"/>
    </location>
</feature>
<proteinExistence type="predicted"/>
<keyword evidence="8" id="KW-1185">Reference proteome</keyword>
<dbReference type="Gene3D" id="3.30.1360.70">
    <property type="entry name" value="Arginyl tRNA synthetase N-terminal domain"/>
    <property type="match status" value="1"/>
</dbReference>
<feature type="region of interest" description="Disordered" evidence="4">
    <location>
        <begin position="46"/>
        <end position="66"/>
    </location>
</feature>
<evidence type="ECO:0000256" key="2">
    <source>
        <dbReference type="ARBA" id="ARBA00022741"/>
    </source>
</evidence>
<keyword evidence="3" id="KW-0067">ATP-binding</keyword>
<evidence type="ECO:0000259" key="5">
    <source>
        <dbReference type="SMART" id="SM00836"/>
    </source>
</evidence>
<dbReference type="Pfam" id="PF05746">
    <property type="entry name" value="DALR_1"/>
    <property type="match status" value="1"/>
</dbReference>
<dbReference type="GO" id="GO:0006420">
    <property type="term" value="P:arginyl-tRNA aminoacylation"/>
    <property type="evidence" value="ECO:0007669"/>
    <property type="project" value="InterPro"/>
</dbReference>
<feature type="domain" description="Arginyl tRNA synthetase N-terminal" evidence="6">
    <location>
        <begin position="34"/>
        <end position="116"/>
    </location>
</feature>
<dbReference type="GO" id="GO:0004814">
    <property type="term" value="F:arginine-tRNA ligase activity"/>
    <property type="evidence" value="ECO:0007669"/>
    <property type="project" value="UniProtKB-EC"/>
</dbReference>
<comment type="caution">
    <text evidence="7">The sequence shown here is derived from an EMBL/GenBank/DDBJ whole genome shotgun (WGS) entry which is preliminary data.</text>
</comment>
<feature type="region of interest" description="Disordered" evidence="4">
    <location>
        <begin position="139"/>
        <end position="163"/>
    </location>
</feature>
<dbReference type="EC" id="6.1.1.19" evidence="7"/>
<keyword evidence="1 7" id="KW-0436">Ligase</keyword>
<evidence type="ECO:0000256" key="1">
    <source>
        <dbReference type="ARBA" id="ARBA00022598"/>
    </source>
</evidence>
<dbReference type="Gene3D" id="1.10.730.10">
    <property type="entry name" value="Isoleucyl-tRNA Synthetase, Domain 1"/>
    <property type="match status" value="1"/>
</dbReference>
<dbReference type="Proteomes" id="UP000546642">
    <property type="component" value="Unassembled WGS sequence"/>
</dbReference>
<evidence type="ECO:0000256" key="3">
    <source>
        <dbReference type="ARBA" id="ARBA00022840"/>
    </source>
</evidence>
<gene>
    <name evidence="7" type="ORF">HNR23_000360</name>
</gene>
<dbReference type="SMART" id="SM01016">
    <property type="entry name" value="Arg_tRNA_synt_N"/>
    <property type="match status" value="1"/>
</dbReference>
<dbReference type="RefSeq" id="WP_184072856.1">
    <property type="nucleotide sequence ID" value="NZ_JACHDS010000001.1"/>
</dbReference>
<evidence type="ECO:0000256" key="4">
    <source>
        <dbReference type="SAM" id="MobiDB-lite"/>
    </source>
</evidence>
<keyword evidence="7" id="KW-0030">Aminoacyl-tRNA synthetase</keyword>
<feature type="compositionally biased region" description="Low complexity" evidence="4">
    <location>
        <begin position="146"/>
        <end position="163"/>
    </location>
</feature>
<dbReference type="Pfam" id="PF03485">
    <property type="entry name" value="Arg_tRNA_synt_N"/>
    <property type="match status" value="1"/>
</dbReference>
<protein>
    <submittedName>
        <fullName evidence="7">Arginyl-tRNA synthetase</fullName>
        <ecNumber evidence="7">6.1.1.19</ecNumber>
    </submittedName>
</protein>
<dbReference type="EMBL" id="JACHDS010000001">
    <property type="protein sequence ID" value="MBB6170300.1"/>
    <property type="molecule type" value="Genomic_DNA"/>
</dbReference>
<feature type="region of interest" description="Disordered" evidence="4">
    <location>
        <begin position="208"/>
        <end position="245"/>
    </location>
</feature>
<dbReference type="InterPro" id="IPR036695">
    <property type="entry name" value="Arg-tRNA-synth_N_sf"/>
</dbReference>
<dbReference type="SUPFAM" id="SSF47323">
    <property type="entry name" value="Anticodon-binding domain of a subclass of class I aminoacyl-tRNA synthetases"/>
    <property type="match status" value="1"/>
</dbReference>
<reference evidence="7 8" key="1">
    <citation type="submission" date="2020-08" db="EMBL/GenBank/DDBJ databases">
        <title>Sequencing the genomes of 1000 actinobacteria strains.</title>
        <authorList>
            <person name="Klenk H.-P."/>
        </authorList>
    </citation>
    <scope>NUCLEOTIDE SEQUENCE [LARGE SCALE GENOMIC DNA]</scope>
    <source>
        <strain evidence="7 8">DSM 46659</strain>
    </source>
</reference>
<accession>A0A7X0D3R2</accession>